<dbReference type="SMART" id="SM00382">
    <property type="entry name" value="AAA"/>
    <property type="match status" value="1"/>
</dbReference>
<evidence type="ECO:0000259" key="6">
    <source>
        <dbReference type="PROSITE" id="PS50893"/>
    </source>
</evidence>
<reference evidence="7 8" key="1">
    <citation type="submission" date="2024-06" db="EMBL/GenBank/DDBJ databases">
        <title>Genomic Encyclopedia of Type Strains, Phase IV (KMG-IV): sequencing the most valuable type-strain genomes for metagenomic binning, comparative biology and taxonomic classification.</title>
        <authorList>
            <person name="Goeker M."/>
        </authorList>
    </citation>
    <scope>NUCLEOTIDE SEQUENCE [LARGE SCALE GENOMIC DNA]</scope>
    <source>
        <strain evidence="7 8">DSM 29388</strain>
    </source>
</reference>
<dbReference type="GO" id="GO:0005524">
    <property type="term" value="F:ATP binding"/>
    <property type="evidence" value="ECO:0007669"/>
    <property type="project" value="UniProtKB-KW"/>
</dbReference>
<proteinExistence type="predicted"/>
<comment type="caution">
    <text evidence="7">The sequence shown here is derived from an EMBL/GenBank/DDBJ whole genome shotgun (WGS) entry which is preliminary data.</text>
</comment>
<dbReference type="EMBL" id="JBEPMO010000007">
    <property type="protein sequence ID" value="MET3731907.1"/>
    <property type="molecule type" value="Genomic_DNA"/>
</dbReference>
<dbReference type="InterPro" id="IPR027417">
    <property type="entry name" value="P-loop_NTPase"/>
</dbReference>
<evidence type="ECO:0000256" key="4">
    <source>
        <dbReference type="ARBA" id="ARBA00022967"/>
    </source>
</evidence>
<evidence type="ECO:0000313" key="7">
    <source>
        <dbReference type="EMBL" id="MET3731907.1"/>
    </source>
</evidence>
<evidence type="ECO:0000313" key="8">
    <source>
        <dbReference type="Proteomes" id="UP001549146"/>
    </source>
</evidence>
<keyword evidence="2" id="KW-0547">Nucleotide-binding</keyword>
<dbReference type="PROSITE" id="PS50893">
    <property type="entry name" value="ABC_TRANSPORTER_2"/>
    <property type="match status" value="1"/>
</dbReference>
<keyword evidence="3 7" id="KW-0067">ATP-binding</keyword>
<evidence type="ECO:0000256" key="2">
    <source>
        <dbReference type="ARBA" id="ARBA00022741"/>
    </source>
</evidence>
<dbReference type="SUPFAM" id="SSF52540">
    <property type="entry name" value="P-loop containing nucleoside triphosphate hydrolases"/>
    <property type="match status" value="1"/>
</dbReference>
<organism evidence="7 8">
    <name type="scientific">Moheibacter stercoris</name>
    <dbReference type="NCBI Taxonomy" id="1628251"/>
    <lineage>
        <taxon>Bacteria</taxon>
        <taxon>Pseudomonadati</taxon>
        <taxon>Bacteroidota</taxon>
        <taxon>Flavobacteriia</taxon>
        <taxon>Flavobacteriales</taxon>
        <taxon>Weeksellaceae</taxon>
        <taxon>Moheibacter</taxon>
    </lineage>
</organism>
<name>A0ABV2LTL6_9FLAO</name>
<feature type="domain" description="ABC transporter" evidence="6">
    <location>
        <begin position="2"/>
        <end position="241"/>
    </location>
</feature>
<dbReference type="Gene3D" id="3.40.50.300">
    <property type="entry name" value="P-loop containing nucleotide triphosphate hydrolases"/>
    <property type="match status" value="1"/>
</dbReference>
<dbReference type="NCBIfam" id="NF010068">
    <property type="entry name" value="PRK13548.1"/>
    <property type="match status" value="1"/>
</dbReference>
<accession>A0ABV2LTL6</accession>
<keyword evidence="8" id="KW-1185">Reference proteome</keyword>
<dbReference type="Proteomes" id="UP001549146">
    <property type="component" value="Unassembled WGS sequence"/>
</dbReference>
<comment type="function">
    <text evidence="5">Part of the ABC transporter complex HmuTUV involved in hemin import. Responsible for energy coupling to the transport system.</text>
</comment>
<dbReference type="PANTHER" id="PTHR42794">
    <property type="entry name" value="HEMIN IMPORT ATP-BINDING PROTEIN HMUV"/>
    <property type="match status" value="1"/>
</dbReference>
<gene>
    <name evidence="7" type="ORF">ABID46_001489</name>
</gene>
<evidence type="ECO:0000256" key="3">
    <source>
        <dbReference type="ARBA" id="ARBA00022840"/>
    </source>
</evidence>
<evidence type="ECO:0000256" key="5">
    <source>
        <dbReference type="ARBA" id="ARBA00037066"/>
    </source>
</evidence>
<dbReference type="InterPro" id="IPR003593">
    <property type="entry name" value="AAA+_ATPase"/>
</dbReference>
<keyword evidence="4" id="KW-1278">Translocase</keyword>
<keyword evidence="1" id="KW-0813">Transport</keyword>
<evidence type="ECO:0000256" key="1">
    <source>
        <dbReference type="ARBA" id="ARBA00022448"/>
    </source>
</evidence>
<dbReference type="PANTHER" id="PTHR42794:SF1">
    <property type="entry name" value="HEMIN IMPORT ATP-BINDING PROTEIN HMUV"/>
    <property type="match status" value="1"/>
</dbReference>
<dbReference type="CDD" id="cd03214">
    <property type="entry name" value="ABC_Iron-Siderophores_B12_Hemin"/>
    <property type="match status" value="1"/>
</dbReference>
<dbReference type="Pfam" id="PF00005">
    <property type="entry name" value="ABC_tran"/>
    <property type="match status" value="1"/>
</dbReference>
<sequence length="259" mass="29408">MIKGTNITYSHKNFPILNEINLTVEFGEFLAIVGPNGAGKSTLLSVLANEISIVNPKDVLFKEKEFKQWNLKDLAHNKAKFSQHNPAEITLVVKDVVMMGRYPYFHSTPSQVDFLAVDESMSETDVTHLKDREYNTLSGGEKQRVHLARVLAQLKNDIHQKLMFLDEPLNNLDVKHQYKALQTLKDFTKKENSAIVVMHDLNLAAQFADRILLMKNGKVVSHGKPEEVFEEKTISDTYNFPCAICKHPLTKNPMIIFGN</sequence>
<dbReference type="InterPro" id="IPR003439">
    <property type="entry name" value="ABC_transporter-like_ATP-bd"/>
</dbReference>
<protein>
    <submittedName>
        <fullName evidence="7">Iron complex transport system ATP-binding protein</fullName>
    </submittedName>
</protein>